<feature type="transmembrane region" description="Helical" evidence="1">
    <location>
        <begin position="79"/>
        <end position="100"/>
    </location>
</feature>
<organism evidence="2 3">
    <name type="scientific">Caenorhabditis tropicalis</name>
    <dbReference type="NCBI Taxonomy" id="1561998"/>
    <lineage>
        <taxon>Eukaryota</taxon>
        <taxon>Metazoa</taxon>
        <taxon>Ecdysozoa</taxon>
        <taxon>Nematoda</taxon>
        <taxon>Chromadorea</taxon>
        <taxon>Rhabditida</taxon>
        <taxon>Rhabditina</taxon>
        <taxon>Rhabditomorpha</taxon>
        <taxon>Rhabditoidea</taxon>
        <taxon>Rhabditidae</taxon>
        <taxon>Peloderinae</taxon>
        <taxon>Caenorhabditis</taxon>
    </lineage>
</organism>
<proteinExistence type="predicted"/>
<reference evidence="3" key="1">
    <citation type="submission" date="2016-11" db="UniProtKB">
        <authorList>
            <consortium name="WormBaseParasite"/>
        </authorList>
    </citation>
    <scope>IDENTIFICATION</scope>
</reference>
<dbReference type="PANTHER" id="PTHR22941">
    <property type="entry name" value="SERPENTINE RECEPTOR"/>
    <property type="match status" value="1"/>
</dbReference>
<dbReference type="WBParaSite" id="Csp11.Scaffold629.g12932.t1">
    <property type="protein sequence ID" value="Csp11.Scaffold629.g12932.t1"/>
    <property type="gene ID" value="Csp11.Scaffold629.g12932"/>
</dbReference>
<dbReference type="Pfam" id="PF10318">
    <property type="entry name" value="7TM_GPCR_Srh"/>
    <property type="match status" value="1"/>
</dbReference>
<keyword evidence="1" id="KW-1133">Transmembrane helix</keyword>
<dbReference type="AlphaFoldDB" id="A0A1I7TY11"/>
<dbReference type="Proteomes" id="UP000095282">
    <property type="component" value="Unplaced"/>
</dbReference>
<dbReference type="PANTHER" id="PTHR22941:SF2">
    <property type="entry name" value="SERPENTINE RECEPTOR, CLASS H-RELATED"/>
    <property type="match status" value="1"/>
</dbReference>
<feature type="transmembrane region" description="Helical" evidence="1">
    <location>
        <begin position="48"/>
        <end position="73"/>
    </location>
</feature>
<keyword evidence="1" id="KW-0812">Transmembrane</keyword>
<feature type="transmembrane region" description="Helical" evidence="1">
    <location>
        <begin position="12"/>
        <end position="36"/>
    </location>
</feature>
<name>A0A1I7TY11_9PELO</name>
<keyword evidence="2" id="KW-1185">Reference proteome</keyword>
<dbReference type="InterPro" id="IPR053220">
    <property type="entry name" value="Nematode_rcpt-like_serp_H"/>
</dbReference>
<keyword evidence="1" id="KW-0472">Membrane</keyword>
<protein>
    <submittedName>
        <fullName evidence="3">Serpentine receptor class gamma</fullName>
    </submittedName>
</protein>
<evidence type="ECO:0000313" key="3">
    <source>
        <dbReference type="WBParaSite" id="Csp11.Scaffold629.g12932.t1"/>
    </source>
</evidence>
<sequence>MCSTGYLGSPFAFSLVLHTMTALSTPIHFLGLYLILFKTPRAMRSVKWYLLNLHFWIVVLDYSVGLLTIPVLLLPRFAVFPLGILRIFGVSTMVQVFMVLTNLGCKFP</sequence>
<accession>A0A1I7TY11</accession>
<evidence type="ECO:0000313" key="2">
    <source>
        <dbReference type="Proteomes" id="UP000095282"/>
    </source>
</evidence>
<dbReference type="InterPro" id="IPR019422">
    <property type="entry name" value="7TM_GPCR_serpentine_rcpt_Srh"/>
</dbReference>
<evidence type="ECO:0000256" key="1">
    <source>
        <dbReference type="SAM" id="Phobius"/>
    </source>
</evidence>